<protein>
    <submittedName>
        <fullName evidence="2">Uncharacterized protein</fullName>
    </submittedName>
</protein>
<accession>A0AC34G6Z9</accession>
<reference evidence="2" key="1">
    <citation type="submission" date="2022-11" db="UniProtKB">
        <authorList>
            <consortium name="WormBaseParasite"/>
        </authorList>
    </citation>
    <scope>IDENTIFICATION</scope>
</reference>
<evidence type="ECO:0000313" key="2">
    <source>
        <dbReference type="WBParaSite" id="ES5_v2.g25513.t1"/>
    </source>
</evidence>
<dbReference type="WBParaSite" id="ES5_v2.g25513.t1">
    <property type="protein sequence ID" value="ES5_v2.g25513.t1"/>
    <property type="gene ID" value="ES5_v2.g25513"/>
</dbReference>
<name>A0AC34G6Z9_9BILA</name>
<sequence length="447" mass="48788">QLTGENEAACKPCDKTFTDEEQKEVDDAFGGLLTGIPLRIVGSLTDNYGHEEPGGINKDAATVIMSPHYYLHHIAANLSVKATIKYFEDIRTSLNDERIFGKLIGMEITAGSSKIASTKAFVIDTTGSMVNSIENVKIFAEKLVKKDANETFKYFLTEFNDPEYGPVQTFNSPEQIIPEIKALKAEGGGALSEKMYSALLDTARKVPEATSIYVFTDSASKNCRLFPSIQRIAAKKNLKISFFMPGITKKPRPPSSQTNPSESLHRCETEDSGEDYRKLALGTDGQFVVATGDSLQKAAETLTDSNWQRMKMFSNIFTPFNETVEFDSSVSAVEISMNAGASENLNAVVVGIVDENGTNVVTAENVLINNAYSKIFRFNNTDNSPWTILIDGNNQTISQIDIKVKSNVSANVMVTSSDSKSSVRGALKPGEKYDITITCGSCSDISK</sequence>
<dbReference type="Proteomes" id="UP000887579">
    <property type="component" value="Unplaced"/>
</dbReference>
<evidence type="ECO:0000313" key="1">
    <source>
        <dbReference type="Proteomes" id="UP000887579"/>
    </source>
</evidence>
<proteinExistence type="predicted"/>
<organism evidence="1 2">
    <name type="scientific">Panagrolaimus sp. ES5</name>
    <dbReference type="NCBI Taxonomy" id="591445"/>
    <lineage>
        <taxon>Eukaryota</taxon>
        <taxon>Metazoa</taxon>
        <taxon>Ecdysozoa</taxon>
        <taxon>Nematoda</taxon>
        <taxon>Chromadorea</taxon>
        <taxon>Rhabditida</taxon>
        <taxon>Tylenchina</taxon>
        <taxon>Panagrolaimomorpha</taxon>
        <taxon>Panagrolaimoidea</taxon>
        <taxon>Panagrolaimidae</taxon>
        <taxon>Panagrolaimus</taxon>
    </lineage>
</organism>